<feature type="compositionally biased region" description="Basic and acidic residues" evidence="5">
    <location>
        <begin position="405"/>
        <end position="415"/>
    </location>
</feature>
<keyword evidence="9" id="KW-1185">Reference proteome</keyword>
<dbReference type="OrthoDB" id="9792218at2"/>
<gene>
    <name evidence="8" type="ORF">BSZ39_05110</name>
</gene>
<evidence type="ECO:0000256" key="4">
    <source>
        <dbReference type="ARBA" id="ARBA00023136"/>
    </source>
</evidence>
<dbReference type="RefSeq" id="WP_073716300.1">
    <property type="nucleotide sequence ID" value="NZ_MQVR01000021.1"/>
</dbReference>
<dbReference type="InterPro" id="IPR010920">
    <property type="entry name" value="LSM_dom_sf"/>
</dbReference>
<sequence>MVPTDKTPAEDAAEAAIDVLTLLGFAGIGLAIAVVAAILIGVVVRVLSRRRPALGALSRHSRRPFQVVLALLGIWLGVLIPTTSAAGERWRILFDHGCILALIAAVAWLLISVVAAIEDMVVSHHKARSSARQTARVKTQMQVLRRVGSAVIVVCAIAGAMLTFEGARAIGASLFASAGLISVVAGLAAQSSLTNVFAGMQIAFSDAIRVDDLVQLDGQTATIEEITLTYVVARTWDDRRLILPSTRFTTQPFENWTRLEPKLLGTVEIDLDWLVPVEALRAELMRIVSSSDLWDGRSCGLQVTEATDARVRVRAVVSAANLGDLWDLRCAVREQLVSWLQSDAPYSLPRTRVETKPYQAPSLEEREAFNRERRLAWERESAERRREADDTIQMLDYAVQTEDEFERKQRQEAARRARRRAEKADRRASRLDKLKLGGGAFREPVPSAETTRVLTGEDLASLQAALEDEHPSVANDRLYSGSKDAEERAELMKGPSEEEMAERVQSAERRKKKG</sequence>
<comment type="caution">
    <text evidence="8">The sequence shown here is derived from an EMBL/GenBank/DDBJ whole genome shotgun (WGS) entry which is preliminary data.</text>
</comment>
<dbReference type="EMBL" id="MQVR01000021">
    <property type="protein sequence ID" value="OKL54278.1"/>
    <property type="molecule type" value="Genomic_DNA"/>
</dbReference>
<dbReference type="GO" id="GO:0055085">
    <property type="term" value="P:transmembrane transport"/>
    <property type="evidence" value="ECO:0007669"/>
    <property type="project" value="InterPro"/>
</dbReference>
<dbReference type="SUPFAM" id="SSF50182">
    <property type="entry name" value="Sm-like ribonucleoproteins"/>
    <property type="match status" value="1"/>
</dbReference>
<feature type="region of interest" description="Disordered" evidence="5">
    <location>
        <begin position="403"/>
        <end position="449"/>
    </location>
</feature>
<dbReference type="InterPro" id="IPR023408">
    <property type="entry name" value="MscS_beta-dom_sf"/>
</dbReference>
<keyword evidence="2 6" id="KW-0812">Transmembrane</keyword>
<dbReference type="Gene3D" id="1.10.287.1260">
    <property type="match status" value="1"/>
</dbReference>
<dbReference type="Pfam" id="PF00924">
    <property type="entry name" value="MS_channel_2nd"/>
    <property type="match status" value="1"/>
</dbReference>
<feature type="domain" description="Mechanosensitive ion channel MscS" evidence="7">
    <location>
        <begin position="192"/>
        <end position="258"/>
    </location>
</feature>
<evidence type="ECO:0000313" key="8">
    <source>
        <dbReference type="EMBL" id="OKL54278.1"/>
    </source>
</evidence>
<feature type="compositionally biased region" description="Basic and acidic residues" evidence="5">
    <location>
        <begin position="422"/>
        <end position="435"/>
    </location>
</feature>
<dbReference type="AlphaFoldDB" id="A0A1Q5Q371"/>
<evidence type="ECO:0000313" key="9">
    <source>
        <dbReference type="Proteomes" id="UP000185628"/>
    </source>
</evidence>
<dbReference type="GO" id="GO:0016020">
    <property type="term" value="C:membrane"/>
    <property type="evidence" value="ECO:0007669"/>
    <property type="project" value="UniProtKB-SubCell"/>
</dbReference>
<comment type="subcellular location">
    <subcellularLocation>
        <location evidence="1">Membrane</location>
    </subcellularLocation>
</comment>
<keyword evidence="3 6" id="KW-1133">Transmembrane helix</keyword>
<feature type="transmembrane region" description="Helical" evidence="6">
    <location>
        <begin position="20"/>
        <end position="47"/>
    </location>
</feature>
<protein>
    <recommendedName>
        <fullName evidence="7">Mechanosensitive ion channel MscS domain-containing protein</fullName>
    </recommendedName>
</protein>
<evidence type="ECO:0000256" key="6">
    <source>
        <dbReference type="SAM" id="Phobius"/>
    </source>
</evidence>
<evidence type="ECO:0000256" key="5">
    <source>
        <dbReference type="SAM" id="MobiDB-lite"/>
    </source>
</evidence>
<dbReference type="Proteomes" id="UP000185628">
    <property type="component" value="Unassembled WGS sequence"/>
</dbReference>
<accession>A0A1Q5Q371</accession>
<feature type="transmembrane region" description="Helical" evidence="6">
    <location>
        <begin position="67"/>
        <end position="87"/>
    </location>
</feature>
<keyword evidence="4 6" id="KW-0472">Membrane</keyword>
<feature type="region of interest" description="Disordered" evidence="5">
    <location>
        <begin position="466"/>
        <end position="514"/>
    </location>
</feature>
<feature type="transmembrane region" description="Helical" evidence="6">
    <location>
        <begin position="99"/>
        <end position="122"/>
    </location>
</feature>
<proteinExistence type="predicted"/>
<evidence type="ECO:0000256" key="3">
    <source>
        <dbReference type="ARBA" id="ARBA00022989"/>
    </source>
</evidence>
<feature type="transmembrane region" description="Helical" evidence="6">
    <location>
        <begin position="143"/>
        <end position="164"/>
    </location>
</feature>
<evidence type="ECO:0000256" key="1">
    <source>
        <dbReference type="ARBA" id="ARBA00004370"/>
    </source>
</evidence>
<dbReference type="Gene3D" id="2.30.30.60">
    <property type="match status" value="1"/>
</dbReference>
<reference evidence="9" key="1">
    <citation type="submission" date="2016-12" db="EMBL/GenBank/DDBJ databases">
        <authorList>
            <person name="Meng X."/>
        </authorList>
    </citation>
    <scope>NUCLEOTIDE SEQUENCE [LARGE SCALE GENOMIC DNA]</scope>
    <source>
        <strain evidence="9">DSM 19116</strain>
    </source>
</reference>
<dbReference type="PANTHER" id="PTHR30566:SF25">
    <property type="entry name" value="INNER MEMBRANE PROTEIN"/>
    <property type="match status" value="1"/>
</dbReference>
<dbReference type="PANTHER" id="PTHR30566">
    <property type="entry name" value="YNAI-RELATED MECHANOSENSITIVE ION CHANNEL"/>
    <property type="match status" value="1"/>
</dbReference>
<evidence type="ECO:0000256" key="2">
    <source>
        <dbReference type="ARBA" id="ARBA00022692"/>
    </source>
</evidence>
<organism evidence="8 9">
    <name type="scientific">Bowdeniella nasicola</name>
    <dbReference type="NCBI Taxonomy" id="208480"/>
    <lineage>
        <taxon>Bacteria</taxon>
        <taxon>Bacillati</taxon>
        <taxon>Actinomycetota</taxon>
        <taxon>Actinomycetes</taxon>
        <taxon>Actinomycetales</taxon>
        <taxon>Actinomycetaceae</taxon>
        <taxon>Bowdeniella</taxon>
    </lineage>
</organism>
<evidence type="ECO:0000259" key="7">
    <source>
        <dbReference type="Pfam" id="PF00924"/>
    </source>
</evidence>
<dbReference type="InterPro" id="IPR006685">
    <property type="entry name" value="MscS_channel_2nd"/>
</dbReference>
<name>A0A1Q5Q371_9ACTO</name>